<reference evidence="4 5" key="1">
    <citation type="submission" date="2021-03" db="EMBL/GenBank/DDBJ databases">
        <title>Sequencing the genomes of 1000 actinobacteria strains.</title>
        <authorList>
            <person name="Klenk H.-P."/>
        </authorList>
    </citation>
    <scope>NUCLEOTIDE SEQUENCE [LARGE SCALE GENOMIC DNA]</scope>
    <source>
        <strain evidence="4 5">DSM 45256</strain>
    </source>
</reference>
<accession>A0ABS4W1B3</accession>
<dbReference type="Pfam" id="PF00741">
    <property type="entry name" value="Gas_vesicle"/>
    <property type="match status" value="1"/>
</dbReference>
<comment type="similarity">
    <text evidence="3">Belongs to the gas vesicle GvpA family.</text>
</comment>
<dbReference type="Proteomes" id="UP001519295">
    <property type="component" value="Unassembled WGS sequence"/>
</dbReference>
<gene>
    <name evidence="4" type="ORF">JOF36_005691</name>
</gene>
<comment type="subcellular location">
    <subcellularLocation>
        <location evidence="2">Gas vesicle</location>
    </subcellularLocation>
</comment>
<comment type="caution">
    <text evidence="4">The sequence shown here is derived from an EMBL/GenBank/DDBJ whole genome shotgun (WGS) entry which is preliminary data.</text>
</comment>
<keyword evidence="1" id="KW-0304">Gas vesicle</keyword>
<dbReference type="PANTHER" id="PTHR35344:SF4">
    <property type="entry name" value="GAS VESICLE PROTEIN A1"/>
    <property type="match status" value="1"/>
</dbReference>
<keyword evidence="5" id="KW-1185">Reference proteome</keyword>
<evidence type="ECO:0000256" key="2">
    <source>
        <dbReference type="ARBA" id="ARBA00035108"/>
    </source>
</evidence>
<sequence length="68" mass="7068">MTGTVEPLPGLEHREIALVDLLDRLLAGGVVLVGDVTVSLAGVDLIRISLRALVTSITPVGPEPEEPS</sequence>
<organism evidence="4 5">
    <name type="scientific">Pseudonocardia parietis</name>
    <dbReference type="NCBI Taxonomy" id="570936"/>
    <lineage>
        <taxon>Bacteria</taxon>
        <taxon>Bacillati</taxon>
        <taxon>Actinomycetota</taxon>
        <taxon>Actinomycetes</taxon>
        <taxon>Pseudonocardiales</taxon>
        <taxon>Pseudonocardiaceae</taxon>
        <taxon>Pseudonocardia</taxon>
    </lineage>
</organism>
<evidence type="ECO:0000256" key="3">
    <source>
        <dbReference type="ARBA" id="ARBA00035646"/>
    </source>
</evidence>
<proteinExistence type="inferred from homology"/>
<dbReference type="EMBL" id="JAGINU010000001">
    <property type="protein sequence ID" value="MBP2369995.1"/>
    <property type="molecule type" value="Genomic_DNA"/>
</dbReference>
<dbReference type="InterPro" id="IPR000638">
    <property type="entry name" value="Gas-vesicle_GvpA-like"/>
</dbReference>
<dbReference type="PANTHER" id="PTHR35344">
    <property type="entry name" value="GAS VESICLE STRUCTURAL PROTEIN 2-RELATED"/>
    <property type="match status" value="1"/>
</dbReference>
<dbReference type="InterPro" id="IPR050530">
    <property type="entry name" value="GvpA"/>
</dbReference>
<evidence type="ECO:0008006" key="6">
    <source>
        <dbReference type="Google" id="ProtNLM"/>
    </source>
</evidence>
<evidence type="ECO:0000313" key="5">
    <source>
        <dbReference type="Proteomes" id="UP001519295"/>
    </source>
</evidence>
<dbReference type="RefSeq" id="WP_210032817.1">
    <property type="nucleotide sequence ID" value="NZ_JAGINU010000001.1"/>
</dbReference>
<name>A0ABS4W1B3_9PSEU</name>
<evidence type="ECO:0000256" key="1">
    <source>
        <dbReference type="ARBA" id="ARBA00022987"/>
    </source>
</evidence>
<protein>
    <recommendedName>
        <fullName evidence="6">Gas vesicle protein</fullName>
    </recommendedName>
</protein>
<evidence type="ECO:0000313" key="4">
    <source>
        <dbReference type="EMBL" id="MBP2369995.1"/>
    </source>
</evidence>